<accession>A0ABT1ZB41</accession>
<organism evidence="1 2">
    <name type="scientific">Tractidigestivibacter montrealensis</name>
    <dbReference type="NCBI Taxonomy" id="2972466"/>
    <lineage>
        <taxon>Bacteria</taxon>
        <taxon>Bacillati</taxon>
        <taxon>Actinomycetota</taxon>
        <taxon>Coriobacteriia</taxon>
        <taxon>Coriobacteriales</taxon>
        <taxon>Atopobiaceae</taxon>
        <taxon>Tractidigestivibacter</taxon>
    </lineage>
</organism>
<sequence length="71" mass="8101">MSSTIRRQDMPHYYRIVGAIYVNSRKEITPELSLNDNPIGSYLDPSRALDIVSPKDLELVEQAIRARLASR</sequence>
<dbReference type="RefSeq" id="WP_258499830.1">
    <property type="nucleotide sequence ID" value="NZ_JANSKA010000011.1"/>
</dbReference>
<keyword evidence="2" id="KW-1185">Reference proteome</keyword>
<dbReference type="InterPro" id="IPR029044">
    <property type="entry name" value="Nucleotide-diphossugar_trans"/>
</dbReference>
<protein>
    <submittedName>
        <fullName evidence="1">Uncharacterized protein</fullName>
    </submittedName>
</protein>
<dbReference type="Gene3D" id="3.90.550.10">
    <property type="entry name" value="Spore Coat Polysaccharide Biosynthesis Protein SpsA, Chain A"/>
    <property type="match status" value="1"/>
</dbReference>
<evidence type="ECO:0000313" key="2">
    <source>
        <dbReference type="Proteomes" id="UP001204320"/>
    </source>
</evidence>
<gene>
    <name evidence="1" type="ORF">NVS32_10815</name>
</gene>
<reference evidence="1 2" key="1">
    <citation type="submission" date="2022-08" db="EMBL/GenBank/DDBJ databases">
        <title>Tractidigestivibacter montrealensis type strain KD21.</title>
        <authorList>
            <person name="Diop K."/>
            <person name="Richard C."/>
            <person name="Routy B."/>
        </authorList>
    </citation>
    <scope>NUCLEOTIDE SEQUENCE [LARGE SCALE GENOMIC DNA]</scope>
    <source>
        <strain evidence="1 2">KD21</strain>
    </source>
</reference>
<proteinExistence type="predicted"/>
<comment type="caution">
    <text evidence="1">The sequence shown here is derived from an EMBL/GenBank/DDBJ whole genome shotgun (WGS) entry which is preliminary data.</text>
</comment>
<dbReference type="EMBL" id="JANSKA010000011">
    <property type="protein sequence ID" value="MCR9037434.1"/>
    <property type="molecule type" value="Genomic_DNA"/>
</dbReference>
<name>A0ABT1ZB41_9ACTN</name>
<dbReference type="Proteomes" id="UP001204320">
    <property type="component" value="Unassembled WGS sequence"/>
</dbReference>
<evidence type="ECO:0000313" key="1">
    <source>
        <dbReference type="EMBL" id="MCR9037434.1"/>
    </source>
</evidence>